<feature type="chain" id="PRO_5046483777" description="Ion channel protein Tsx" evidence="6">
    <location>
        <begin position="24"/>
        <end position="304"/>
    </location>
</feature>
<comment type="similarity">
    <text evidence="2">Belongs to the nucleoside-specific channel-forming outer membrane porin (Tsx) (TC 1.B.10) family.</text>
</comment>
<proteinExistence type="inferred from homology"/>
<evidence type="ECO:0000313" key="8">
    <source>
        <dbReference type="Proteomes" id="UP000318758"/>
    </source>
</evidence>
<feature type="signal peptide" evidence="6">
    <location>
        <begin position="1"/>
        <end position="23"/>
    </location>
</feature>
<evidence type="ECO:0000256" key="5">
    <source>
        <dbReference type="ARBA" id="ARBA00023237"/>
    </source>
</evidence>
<protein>
    <recommendedName>
        <fullName evidence="9">Ion channel protein Tsx</fullName>
    </recommendedName>
</protein>
<keyword evidence="8" id="KW-1185">Reference proteome</keyword>
<dbReference type="SUPFAM" id="SSF111364">
    <property type="entry name" value="Tsx-like channel"/>
    <property type="match status" value="1"/>
</dbReference>
<dbReference type="PRINTS" id="PR01277">
    <property type="entry name" value="CHANNELTSX"/>
</dbReference>
<evidence type="ECO:0000313" key="7">
    <source>
        <dbReference type="EMBL" id="QDF77176.1"/>
    </source>
</evidence>
<keyword evidence="3 6" id="KW-0732">Signal</keyword>
<name>A0ABX5WVK5_9GAMM</name>
<evidence type="ECO:0000256" key="3">
    <source>
        <dbReference type="ARBA" id="ARBA00022729"/>
    </source>
</evidence>
<dbReference type="Proteomes" id="UP000318758">
    <property type="component" value="Chromosome"/>
</dbReference>
<reference evidence="7 8" key="1">
    <citation type="submission" date="2019-06" db="EMBL/GenBank/DDBJ databases">
        <title>Complete genome of Shewanella marisflavi ECSMB14101, a mussel settlement-inducing bacterium isolated from East China Sea.</title>
        <authorList>
            <person name="Yang J."/>
            <person name="Liang X."/>
            <person name="Chang R."/>
            <person name="Peng L."/>
        </authorList>
    </citation>
    <scope>NUCLEOTIDE SEQUENCE [LARGE SCALE GENOMIC DNA]</scope>
    <source>
        <strain evidence="7 8">ECSMB14101</strain>
    </source>
</reference>
<dbReference type="Gene3D" id="2.40.230.20">
    <property type="entry name" value="Nucleoside-specific channel-forming protein, Tsx-like"/>
    <property type="match status" value="1"/>
</dbReference>
<evidence type="ECO:0008006" key="9">
    <source>
        <dbReference type="Google" id="ProtNLM"/>
    </source>
</evidence>
<evidence type="ECO:0000256" key="1">
    <source>
        <dbReference type="ARBA" id="ARBA00004442"/>
    </source>
</evidence>
<dbReference type="EMBL" id="CP041153">
    <property type="protein sequence ID" value="QDF77176.1"/>
    <property type="molecule type" value="Genomic_DNA"/>
</dbReference>
<sequence length="304" mass="34159">MKNVKTLALAATAVAAMSSNAFAADRSDIYATDYKWMQFNAMYSVDEHPIADGVDAHHNYLEMEFGGRKGIVDLYGYVDVFNLGNESSGDKTNNASKIFMKFAPRFSLDAITGQDLSFGPVQEVYFSTLFNWGGGGITGNYTASDKDFNEFAAYTKGDVNMSFWGLGADVNVPWLGKTGMNLYATYDLNAKEWNGYQFSMNWFKPFHFFENKSFLSFQGYVDWQFAMDEDASGFNDFTGKTNNSSHGGAAFFGLYWHTDNYALGYGAKYYNRVYGLNNQAFANEFWGGLDTTGWGHYFTATYKF</sequence>
<evidence type="ECO:0000256" key="6">
    <source>
        <dbReference type="SAM" id="SignalP"/>
    </source>
</evidence>
<dbReference type="RefSeq" id="WP_033537752.1">
    <property type="nucleotide sequence ID" value="NZ_CP041153.1"/>
</dbReference>
<dbReference type="InterPro" id="IPR036777">
    <property type="entry name" value="Channel_Tsx-like_sf"/>
</dbReference>
<comment type="subcellular location">
    <subcellularLocation>
        <location evidence="1">Cell outer membrane</location>
    </subcellularLocation>
</comment>
<dbReference type="Pfam" id="PF03502">
    <property type="entry name" value="Channel_Tsx"/>
    <property type="match status" value="1"/>
</dbReference>
<dbReference type="InterPro" id="IPR018013">
    <property type="entry name" value="Channel_Tsx-like"/>
</dbReference>
<accession>A0ABX5WVK5</accession>
<evidence type="ECO:0000256" key="4">
    <source>
        <dbReference type="ARBA" id="ARBA00023136"/>
    </source>
</evidence>
<gene>
    <name evidence="7" type="ORF">FGA12_05065</name>
</gene>
<evidence type="ECO:0000256" key="2">
    <source>
        <dbReference type="ARBA" id="ARBA00008728"/>
    </source>
</evidence>
<dbReference type="InterPro" id="IPR003055">
    <property type="entry name" value="Channel_Tsx"/>
</dbReference>
<organism evidence="7 8">
    <name type="scientific">Shewanella marisflavi</name>
    <dbReference type="NCBI Taxonomy" id="260364"/>
    <lineage>
        <taxon>Bacteria</taxon>
        <taxon>Pseudomonadati</taxon>
        <taxon>Pseudomonadota</taxon>
        <taxon>Gammaproteobacteria</taxon>
        <taxon>Alteromonadales</taxon>
        <taxon>Shewanellaceae</taxon>
        <taxon>Shewanella</taxon>
    </lineage>
</organism>
<keyword evidence="5" id="KW-0998">Cell outer membrane</keyword>
<keyword evidence="4" id="KW-0472">Membrane</keyword>